<dbReference type="RefSeq" id="XP_001710112.1">
    <property type="nucleotide sequence ID" value="XM_001710060.1"/>
</dbReference>
<dbReference type="GO" id="GO:0008270">
    <property type="term" value="F:zinc ion binding"/>
    <property type="evidence" value="ECO:0007669"/>
    <property type="project" value="InterPro"/>
</dbReference>
<dbReference type="GO" id="GO:0140673">
    <property type="term" value="P:transcription elongation-coupled chromatin remodeling"/>
    <property type="evidence" value="ECO:0007669"/>
    <property type="project" value="InterPro"/>
</dbReference>
<dbReference type="VEuPathDB" id="GiardiaDB:GL50803_7717"/>
<comment type="caution">
    <text evidence="5">The sequence shown here is derived from an EMBL/GenBank/DDBJ whole genome shotgun (WGS) entry which is preliminary data.</text>
</comment>
<dbReference type="SUPFAM" id="SSF63393">
    <property type="entry name" value="RNA polymerase subunits"/>
    <property type="match status" value="1"/>
</dbReference>
<dbReference type="GO" id="GO:0006355">
    <property type="term" value="P:regulation of DNA-templated transcription"/>
    <property type="evidence" value="ECO:0007669"/>
    <property type="project" value="InterPro"/>
</dbReference>
<keyword evidence="4" id="KW-0539">Nucleus</keyword>
<dbReference type="Proteomes" id="UP000001548">
    <property type="component" value="Unassembled WGS sequence"/>
</dbReference>
<keyword evidence="5" id="KW-0251">Elongation factor</keyword>
<keyword evidence="5" id="KW-0648">Protein biosynthesis</keyword>
<dbReference type="GeneID" id="5703038"/>
<evidence type="ECO:0000313" key="6">
    <source>
        <dbReference type="Proteomes" id="UP000001548"/>
    </source>
</evidence>
<dbReference type="AlphaFoldDB" id="A8B331"/>
<organism evidence="5 6">
    <name type="scientific">Giardia intestinalis (strain ATCC 50803 / WB clone C6)</name>
    <name type="common">Giardia lamblia</name>
    <dbReference type="NCBI Taxonomy" id="184922"/>
    <lineage>
        <taxon>Eukaryota</taxon>
        <taxon>Metamonada</taxon>
        <taxon>Diplomonadida</taxon>
        <taxon>Hexamitidae</taxon>
        <taxon>Giardiinae</taxon>
        <taxon>Giardia</taxon>
    </lineage>
</organism>
<comment type="subcellular location">
    <subcellularLocation>
        <location evidence="1">Nucleus</location>
    </subcellularLocation>
</comment>
<evidence type="ECO:0000313" key="5">
    <source>
        <dbReference type="EMBL" id="KAE8303092.1"/>
    </source>
</evidence>
<evidence type="ECO:0000256" key="4">
    <source>
        <dbReference type="ARBA" id="ARBA00023242"/>
    </source>
</evidence>
<dbReference type="OMA" id="CHYVMEN"/>
<dbReference type="GO" id="GO:0006368">
    <property type="term" value="P:transcription elongation by RNA polymerase II"/>
    <property type="evidence" value="ECO:0000318"/>
    <property type="project" value="GO_Central"/>
</dbReference>
<proteinExistence type="inferred from homology"/>
<dbReference type="HOGENOM" id="CLU_2325160_0_0_1"/>
<dbReference type="InterPro" id="IPR009287">
    <property type="entry name" value="Spt4"/>
</dbReference>
<dbReference type="SMART" id="SM01389">
    <property type="entry name" value="Spt4"/>
    <property type="match status" value="1"/>
</dbReference>
<dbReference type="Gene3D" id="3.30.40.210">
    <property type="match status" value="1"/>
</dbReference>
<gene>
    <name evidence="5" type="ORF">GL50803_007717</name>
</gene>
<evidence type="ECO:0000256" key="1">
    <source>
        <dbReference type="ARBA" id="ARBA00004123"/>
    </source>
</evidence>
<keyword evidence="6" id="KW-1185">Reference proteome</keyword>
<reference evidence="5 6" key="1">
    <citation type="journal article" date="2007" name="Science">
        <title>Genomic minimalism in the early diverging intestinal parasite Giardia lamblia.</title>
        <authorList>
            <person name="Morrison H.G."/>
            <person name="McArthur A.G."/>
            <person name="Gillin F.D."/>
            <person name="Aley S.B."/>
            <person name="Adam R.D."/>
            <person name="Olsen G.J."/>
            <person name="Best A.A."/>
            <person name="Cande W.Z."/>
            <person name="Chen F."/>
            <person name="Cipriano M.J."/>
            <person name="Davids B.J."/>
            <person name="Dawson S.C."/>
            <person name="Elmendorf H.G."/>
            <person name="Hehl A.B."/>
            <person name="Holder M.E."/>
            <person name="Huse S.M."/>
            <person name="Kim U.U."/>
            <person name="Lasek-Nesselquist E."/>
            <person name="Manning G."/>
            <person name="Nigam A."/>
            <person name="Nixon J.E."/>
            <person name="Palm D."/>
            <person name="Passamaneck N.E."/>
            <person name="Prabhu A."/>
            <person name="Reich C.I."/>
            <person name="Reiner D.S."/>
            <person name="Samuelson J."/>
            <person name="Svard S.G."/>
            <person name="Sogin M.L."/>
        </authorList>
    </citation>
    <scope>NUCLEOTIDE SEQUENCE [LARGE SCALE GENOMIC DNA]</scope>
    <source>
        <strain evidence="5 6">WB C6</strain>
    </source>
</reference>
<name>A8B331_GIAIC</name>
<dbReference type="GO" id="GO:0000993">
    <property type="term" value="F:RNA polymerase II complex binding"/>
    <property type="evidence" value="ECO:0000318"/>
    <property type="project" value="GO_Central"/>
</dbReference>
<protein>
    <submittedName>
        <fullName evidence="5">Transcription elongation factor Spt4</fullName>
    </submittedName>
</protein>
<dbReference type="KEGG" id="gla:GL50803_007717"/>
<sequence>MDDLDVDFNMIPEDAKNLSACSKCHYVMENRQWRSIDGCPNCKEERDTLRFQGAVALLTMNDKDSYILRLLRANYNAEPRIPGIYAITLVRRASAEEDE</sequence>
<dbReference type="InterPro" id="IPR029040">
    <property type="entry name" value="RPABC4/Spt4"/>
</dbReference>
<keyword evidence="3" id="KW-0804">Transcription</keyword>
<dbReference type="PANTHER" id="PTHR12882">
    <property type="entry name" value="SUPPRESSOR OF TY 4"/>
    <property type="match status" value="1"/>
</dbReference>
<dbReference type="FunFam" id="3.30.40.210:FF:000012">
    <property type="entry name" value="Transcription elongation factor SPT4"/>
    <property type="match status" value="1"/>
</dbReference>
<dbReference type="PANTHER" id="PTHR12882:SF1">
    <property type="entry name" value="TRANSCRIPTION ELONGATION FACTOR SPT4"/>
    <property type="match status" value="1"/>
</dbReference>
<dbReference type="InterPro" id="IPR038510">
    <property type="entry name" value="Spt4_sf"/>
</dbReference>
<dbReference type="Pfam" id="PF06093">
    <property type="entry name" value="Spt4"/>
    <property type="match status" value="1"/>
</dbReference>
<comment type="similarity">
    <text evidence="2">Belongs to the SPT4 family.</text>
</comment>
<dbReference type="STRING" id="184922.A8B331"/>
<dbReference type="InterPro" id="IPR022800">
    <property type="entry name" value="Spt4/RpoE2_Znf"/>
</dbReference>
<dbReference type="GO" id="GO:0003746">
    <property type="term" value="F:translation elongation factor activity"/>
    <property type="evidence" value="ECO:0007669"/>
    <property type="project" value="UniProtKB-KW"/>
</dbReference>
<evidence type="ECO:0000256" key="3">
    <source>
        <dbReference type="ARBA" id="ARBA00023163"/>
    </source>
</evidence>
<dbReference type="EMBL" id="AACB03000003">
    <property type="protein sequence ID" value="KAE8303092.1"/>
    <property type="molecule type" value="Genomic_DNA"/>
</dbReference>
<dbReference type="GO" id="GO:0032044">
    <property type="term" value="C:DSIF complex"/>
    <property type="evidence" value="ECO:0000318"/>
    <property type="project" value="GO_Central"/>
</dbReference>
<accession>A8B331</accession>
<evidence type="ECO:0000256" key="2">
    <source>
        <dbReference type="ARBA" id="ARBA00010464"/>
    </source>
</evidence>